<dbReference type="AlphaFoldDB" id="A0A7L5C388"/>
<dbReference type="Pfam" id="PF00378">
    <property type="entry name" value="ECH_1"/>
    <property type="match status" value="1"/>
</dbReference>
<evidence type="ECO:0000313" key="4">
    <source>
        <dbReference type="Proteomes" id="UP000503336"/>
    </source>
</evidence>
<dbReference type="Proteomes" id="UP000503336">
    <property type="component" value="Chromosome"/>
</dbReference>
<dbReference type="SUPFAM" id="SSF52096">
    <property type="entry name" value="ClpP/crotonase"/>
    <property type="match status" value="1"/>
</dbReference>
<protein>
    <submittedName>
        <fullName evidence="3">Enoyl-CoA hydratase/isomerase family protein</fullName>
    </submittedName>
</protein>
<evidence type="ECO:0000256" key="1">
    <source>
        <dbReference type="ARBA" id="ARBA00005254"/>
    </source>
</evidence>
<proteinExistence type="inferred from homology"/>
<comment type="similarity">
    <text evidence="1 2">Belongs to the enoyl-CoA hydratase/isomerase family.</text>
</comment>
<dbReference type="RefSeq" id="WP_165100358.1">
    <property type="nucleotide sequence ID" value="NZ_CP049056.1"/>
</dbReference>
<accession>A0A7L5C388</accession>
<keyword evidence="3" id="KW-0413">Isomerase</keyword>
<dbReference type="CDD" id="cd06558">
    <property type="entry name" value="crotonase-like"/>
    <property type="match status" value="1"/>
</dbReference>
<sequence length="265" mass="28868">MGDTERPLVLSVRDGNHVTLTLNRAEQLNPLDRRTIAALRSAVAEIEEQEDISVVVIRGAGRAFSAGGDLEGYLDLYRDRRKFMRFLRDFQALLETIERSEKTFIAVVQGHCVAGGLELVLACDIVLVAHEARIADGHLNFAQLPGAGGSQRLPRAIGALRAKLLILTGRMIDGVEAERIGLASLAAPLDSLDETLAELLKDLDAHSPLGLRSAKYLVNSGALPGRDLGLELELTHVHHYATTSRDASEGLIAFRDKRKPDLRGE</sequence>
<dbReference type="InterPro" id="IPR029045">
    <property type="entry name" value="ClpP/crotonase-like_dom_sf"/>
</dbReference>
<dbReference type="PANTHER" id="PTHR11941">
    <property type="entry name" value="ENOYL-COA HYDRATASE-RELATED"/>
    <property type="match status" value="1"/>
</dbReference>
<gene>
    <name evidence="3" type="ORF">G5B40_15505</name>
</gene>
<evidence type="ECO:0000313" key="3">
    <source>
        <dbReference type="EMBL" id="QIE56714.1"/>
    </source>
</evidence>
<organism evidence="3 4">
    <name type="scientific">Pikeienuella piscinae</name>
    <dbReference type="NCBI Taxonomy" id="2748098"/>
    <lineage>
        <taxon>Bacteria</taxon>
        <taxon>Pseudomonadati</taxon>
        <taxon>Pseudomonadota</taxon>
        <taxon>Alphaproteobacteria</taxon>
        <taxon>Rhodobacterales</taxon>
        <taxon>Paracoccaceae</taxon>
        <taxon>Pikeienuella</taxon>
    </lineage>
</organism>
<dbReference type="EMBL" id="CP049056">
    <property type="protein sequence ID" value="QIE56714.1"/>
    <property type="molecule type" value="Genomic_DNA"/>
</dbReference>
<dbReference type="GO" id="GO:0016853">
    <property type="term" value="F:isomerase activity"/>
    <property type="evidence" value="ECO:0007669"/>
    <property type="project" value="UniProtKB-KW"/>
</dbReference>
<evidence type="ECO:0000256" key="2">
    <source>
        <dbReference type="RuleBase" id="RU003707"/>
    </source>
</evidence>
<dbReference type="InterPro" id="IPR018376">
    <property type="entry name" value="Enoyl-CoA_hyd/isom_CS"/>
</dbReference>
<name>A0A7L5C388_9RHOB</name>
<dbReference type="Gene3D" id="3.90.226.10">
    <property type="entry name" value="2-enoyl-CoA Hydratase, Chain A, domain 1"/>
    <property type="match status" value="1"/>
</dbReference>
<dbReference type="KEGG" id="hdh:G5B40_15505"/>
<dbReference type="PANTHER" id="PTHR11941:SF54">
    <property type="entry name" value="ENOYL-COA HYDRATASE, MITOCHONDRIAL"/>
    <property type="match status" value="1"/>
</dbReference>
<dbReference type="PROSITE" id="PS00166">
    <property type="entry name" value="ENOYL_COA_HYDRATASE"/>
    <property type="match status" value="1"/>
</dbReference>
<reference evidence="3 4" key="1">
    <citation type="submission" date="2020-02" db="EMBL/GenBank/DDBJ databases">
        <title>complete genome sequence of Rhodobacteraceae bacterium.</title>
        <authorList>
            <person name="Park J."/>
            <person name="Kim Y.-S."/>
            <person name="Kim K.-H."/>
        </authorList>
    </citation>
    <scope>NUCLEOTIDE SEQUENCE [LARGE SCALE GENOMIC DNA]</scope>
    <source>
        <strain evidence="3 4">RR4-56</strain>
    </source>
</reference>
<dbReference type="GO" id="GO:0006635">
    <property type="term" value="P:fatty acid beta-oxidation"/>
    <property type="evidence" value="ECO:0007669"/>
    <property type="project" value="TreeGrafter"/>
</dbReference>
<keyword evidence="4" id="KW-1185">Reference proteome</keyword>
<dbReference type="InterPro" id="IPR001753">
    <property type="entry name" value="Enoyl-CoA_hydra/iso"/>
</dbReference>